<dbReference type="InterPro" id="IPR029069">
    <property type="entry name" value="HotDog_dom_sf"/>
</dbReference>
<comment type="caution">
    <text evidence="6">The sequence shown here is derived from an EMBL/GenBank/DDBJ whole genome shotgun (WGS) entry which is preliminary data.</text>
</comment>
<dbReference type="EC" id="3.1.2.-" evidence="6"/>
<dbReference type="CDD" id="cd03442">
    <property type="entry name" value="BFIT_BACH"/>
    <property type="match status" value="1"/>
</dbReference>
<name>A0A399EYT7_9DEIN</name>
<dbReference type="Pfam" id="PF03061">
    <property type="entry name" value="4HBT"/>
    <property type="match status" value="1"/>
</dbReference>
<evidence type="ECO:0000256" key="4">
    <source>
        <dbReference type="SAM" id="MobiDB-lite"/>
    </source>
</evidence>
<accession>A0A399EYT7</accession>
<dbReference type="GO" id="GO:0006637">
    <property type="term" value="P:acyl-CoA metabolic process"/>
    <property type="evidence" value="ECO:0007669"/>
    <property type="project" value="TreeGrafter"/>
</dbReference>
<feature type="domain" description="HotDog ACOT-type" evidence="5">
    <location>
        <begin position="11"/>
        <end position="123"/>
    </location>
</feature>
<dbReference type="PANTHER" id="PTHR11049">
    <property type="entry name" value="ACYL COENZYME A THIOESTER HYDROLASE"/>
    <property type="match status" value="1"/>
</dbReference>
<dbReference type="GO" id="GO:0009062">
    <property type="term" value="P:fatty acid catabolic process"/>
    <property type="evidence" value="ECO:0007669"/>
    <property type="project" value="TreeGrafter"/>
</dbReference>
<dbReference type="Gene3D" id="3.10.129.10">
    <property type="entry name" value="Hotdog Thioesterase"/>
    <property type="match status" value="1"/>
</dbReference>
<proteinExistence type="inferred from homology"/>
<dbReference type="InterPro" id="IPR040170">
    <property type="entry name" value="Cytosol_ACT"/>
</dbReference>
<keyword evidence="7" id="KW-1185">Reference proteome</keyword>
<dbReference type="RefSeq" id="WP_119276125.1">
    <property type="nucleotide sequence ID" value="NZ_QWLA01000009.1"/>
</dbReference>
<evidence type="ECO:0000313" key="7">
    <source>
        <dbReference type="Proteomes" id="UP000265341"/>
    </source>
</evidence>
<organism evidence="6 7">
    <name type="scientific">Calidithermus roseus</name>
    <dbReference type="NCBI Taxonomy" id="1644118"/>
    <lineage>
        <taxon>Bacteria</taxon>
        <taxon>Thermotogati</taxon>
        <taxon>Deinococcota</taxon>
        <taxon>Deinococci</taxon>
        <taxon>Thermales</taxon>
        <taxon>Thermaceae</taxon>
        <taxon>Calidithermus</taxon>
    </lineage>
</organism>
<dbReference type="SUPFAM" id="SSF54637">
    <property type="entry name" value="Thioesterase/thiol ester dehydrase-isomerase"/>
    <property type="match status" value="1"/>
</dbReference>
<dbReference type="PROSITE" id="PS51770">
    <property type="entry name" value="HOTDOG_ACOT"/>
    <property type="match status" value="1"/>
</dbReference>
<evidence type="ECO:0000256" key="2">
    <source>
        <dbReference type="ARBA" id="ARBA00022801"/>
    </source>
</evidence>
<evidence type="ECO:0000259" key="5">
    <source>
        <dbReference type="PROSITE" id="PS51770"/>
    </source>
</evidence>
<gene>
    <name evidence="6" type="ORF">Mrose_00788</name>
</gene>
<dbReference type="OrthoDB" id="9791628at2"/>
<evidence type="ECO:0000313" key="6">
    <source>
        <dbReference type="EMBL" id="RIH88556.1"/>
    </source>
</evidence>
<dbReference type="GO" id="GO:0052816">
    <property type="term" value="F:long-chain fatty acyl-CoA hydrolase activity"/>
    <property type="evidence" value="ECO:0007669"/>
    <property type="project" value="TreeGrafter"/>
</dbReference>
<feature type="region of interest" description="Disordered" evidence="4">
    <location>
        <begin position="123"/>
        <end position="155"/>
    </location>
</feature>
<dbReference type="Proteomes" id="UP000265341">
    <property type="component" value="Unassembled WGS sequence"/>
</dbReference>
<comment type="similarity">
    <text evidence="1">Belongs to the acyl coenzyme A hydrolase family.</text>
</comment>
<evidence type="ECO:0000256" key="3">
    <source>
        <dbReference type="PROSITE-ProRule" id="PRU01106"/>
    </source>
</evidence>
<dbReference type="GO" id="GO:0005829">
    <property type="term" value="C:cytosol"/>
    <property type="evidence" value="ECO:0007669"/>
    <property type="project" value="TreeGrafter"/>
</dbReference>
<dbReference type="EMBL" id="QWLA01000009">
    <property type="protein sequence ID" value="RIH88556.1"/>
    <property type="molecule type" value="Genomic_DNA"/>
</dbReference>
<dbReference type="PANTHER" id="PTHR11049:SF24">
    <property type="entry name" value="CYTOSOLIC ACYL COENZYME A THIOESTER HYDROLASE"/>
    <property type="match status" value="1"/>
</dbReference>
<dbReference type="InterPro" id="IPR033120">
    <property type="entry name" value="HOTDOG_ACOT"/>
</dbReference>
<dbReference type="InterPro" id="IPR006683">
    <property type="entry name" value="Thioestr_dom"/>
</dbReference>
<sequence length="155" mass="16768">MKLSSPSNQAPDRVTRAVHLVLPGDSNHYGNLFGGTAMAWMDEAAFVAATRHARSKVVTVHADALDFRHPVPQGSIVELAAWVSSTGRTSMRLEVEMWVEPMDKEERVLACRAGFVMVAVGPDGKPVPVPPLEEGHPRQPKRDRAPGQSGSPRGV</sequence>
<evidence type="ECO:0000256" key="1">
    <source>
        <dbReference type="ARBA" id="ARBA00010458"/>
    </source>
</evidence>
<keyword evidence="2 3" id="KW-0378">Hydrolase</keyword>
<feature type="compositionally biased region" description="Basic and acidic residues" evidence="4">
    <location>
        <begin position="133"/>
        <end position="145"/>
    </location>
</feature>
<protein>
    <submittedName>
        <fullName evidence="6">Putative acyl-CoA thioester hydrolase</fullName>
        <ecNumber evidence="6">3.1.2.-</ecNumber>
    </submittedName>
</protein>
<dbReference type="AlphaFoldDB" id="A0A399EYT7"/>
<reference evidence="6 7" key="1">
    <citation type="submission" date="2018-08" db="EMBL/GenBank/DDBJ databases">
        <title>Meiothermus roseus NBRC 110900 genome sequencing project.</title>
        <authorList>
            <person name="Da Costa M.S."/>
            <person name="Albuquerque L."/>
            <person name="Raposo P."/>
            <person name="Froufe H.J.C."/>
            <person name="Barroso C.S."/>
            <person name="Egas C."/>
        </authorList>
    </citation>
    <scope>NUCLEOTIDE SEQUENCE [LARGE SCALE GENOMIC DNA]</scope>
    <source>
        <strain evidence="6 7">NBRC 110900</strain>
    </source>
</reference>